<evidence type="ECO:0000256" key="11">
    <source>
        <dbReference type="RuleBase" id="RU000363"/>
    </source>
</evidence>
<evidence type="ECO:0000313" key="13">
    <source>
        <dbReference type="Proteomes" id="UP000245890"/>
    </source>
</evidence>
<evidence type="ECO:0000256" key="9">
    <source>
        <dbReference type="ARBA" id="ARBA00045650"/>
    </source>
</evidence>
<comment type="catalytic activity">
    <reaction evidence="10">
        <text>3-hydroxypropanoate + NADP(+) = 3-oxopropanoate + NADPH + H(+)</text>
        <dbReference type="Rhea" id="RHEA:26438"/>
        <dbReference type="ChEBI" id="CHEBI:15378"/>
        <dbReference type="ChEBI" id="CHEBI:16510"/>
        <dbReference type="ChEBI" id="CHEBI:33190"/>
        <dbReference type="ChEBI" id="CHEBI:57783"/>
        <dbReference type="ChEBI" id="CHEBI:58349"/>
        <dbReference type="EC" id="1.1.1.298"/>
    </reaction>
</comment>
<dbReference type="Proteomes" id="UP000245890">
    <property type="component" value="Unassembled WGS sequence"/>
</dbReference>
<dbReference type="OrthoDB" id="9810734at2"/>
<evidence type="ECO:0000313" key="12">
    <source>
        <dbReference type="EMBL" id="PVX28788.1"/>
    </source>
</evidence>
<dbReference type="InterPro" id="IPR036291">
    <property type="entry name" value="NAD(P)-bd_dom_sf"/>
</dbReference>
<keyword evidence="13" id="KW-1185">Reference proteome</keyword>
<keyword evidence="2" id="KW-0560">Oxidoreductase</keyword>
<dbReference type="PROSITE" id="PS00061">
    <property type="entry name" value="ADH_SHORT"/>
    <property type="match status" value="1"/>
</dbReference>
<evidence type="ECO:0000256" key="8">
    <source>
        <dbReference type="ARBA" id="ARBA00044349"/>
    </source>
</evidence>
<organism evidence="12 13">
    <name type="scientific">Sphingomonas pokkalii</name>
    <dbReference type="NCBI Taxonomy" id="2175090"/>
    <lineage>
        <taxon>Bacteria</taxon>
        <taxon>Pseudomonadati</taxon>
        <taxon>Pseudomonadota</taxon>
        <taxon>Alphaproteobacteria</taxon>
        <taxon>Sphingomonadales</taxon>
        <taxon>Sphingomonadaceae</taxon>
        <taxon>Sphingomonas</taxon>
    </lineage>
</organism>
<dbReference type="EC" id="1.1.1.298" evidence="4"/>
<dbReference type="Gene3D" id="3.40.50.720">
    <property type="entry name" value="NAD(P)-binding Rossmann-like Domain"/>
    <property type="match status" value="1"/>
</dbReference>
<dbReference type="PIRSF" id="PIRSF000126">
    <property type="entry name" value="11-beta-HSD1"/>
    <property type="match status" value="1"/>
</dbReference>
<reference evidence="12 13" key="1">
    <citation type="submission" date="2018-05" db="EMBL/GenBank/DDBJ databases">
        <title>Description of Sphingomonas pokkalii sp nov, isolated from the rhizosphere of saline tolerant pokkali rice and its draft genome analysis.</title>
        <authorList>
            <person name="Menon R."/>
            <person name="Kumari S."/>
            <person name="Rameshkumar N."/>
        </authorList>
    </citation>
    <scope>NUCLEOTIDE SEQUENCE [LARGE SCALE GENOMIC DNA]</scope>
    <source>
        <strain evidence="12 13">L3B27</strain>
    </source>
</reference>
<dbReference type="AlphaFoldDB" id="A0A2U0SBN7"/>
<evidence type="ECO:0000256" key="2">
    <source>
        <dbReference type="ARBA" id="ARBA00023002"/>
    </source>
</evidence>
<dbReference type="PRINTS" id="PR00080">
    <property type="entry name" value="SDRFAMILY"/>
</dbReference>
<evidence type="ECO:0000256" key="5">
    <source>
        <dbReference type="ARBA" id="ARBA00044059"/>
    </source>
</evidence>
<name>A0A2U0SBN7_9SPHN</name>
<dbReference type="Pfam" id="PF00106">
    <property type="entry name" value="adh_short"/>
    <property type="match status" value="1"/>
</dbReference>
<evidence type="ECO:0000256" key="3">
    <source>
        <dbReference type="ARBA" id="ARBA00043812"/>
    </source>
</evidence>
<gene>
    <name evidence="12" type="ORF">DD559_05155</name>
</gene>
<comment type="caution">
    <text evidence="12">The sequence shown here is derived from an EMBL/GenBank/DDBJ whole genome shotgun (WGS) entry which is preliminary data.</text>
</comment>
<dbReference type="PANTHER" id="PTHR43086:SF3">
    <property type="entry name" value="NADP-DEPENDENT 3-HYDROXY ACID DEHYDROGENASE YDFG"/>
    <property type="match status" value="1"/>
</dbReference>
<comment type="function">
    <text evidence="9">NADP-dependent dehydrogenase with broad substrate specificity acting on 3-hydroxy acids. Catalyzes the NADP-dependent oxidation of L-allo-threonine to L-2-amino-3-keto-butyrate, which is spontaneously decarboxylated into aminoacetone. Also acts on D-threonine, L-serine, D-serine, D-3-hydroxyisobutyrate, L-3-hydroxyisobutyrate, D-glycerate and L-glycerate. Able to catalyze the reduction of the malonic semialdehyde to 3-hydroxypropionic acid. YdfG is apparently supplementing RutE, the presumed malonic semialdehyde reductase involved in pyrimidine degradation since both are able to detoxify malonic semialdehyde.</text>
</comment>
<comment type="catalytic activity">
    <reaction evidence="3">
        <text>L-allo-threonine + NADP(+) = aminoacetone + CO2 + NADPH</text>
        <dbReference type="Rhea" id="RHEA:43524"/>
        <dbReference type="ChEBI" id="CHEBI:16526"/>
        <dbReference type="ChEBI" id="CHEBI:57783"/>
        <dbReference type="ChEBI" id="CHEBI:58320"/>
        <dbReference type="ChEBI" id="CHEBI:58349"/>
        <dbReference type="ChEBI" id="CHEBI:58585"/>
        <dbReference type="EC" id="1.1.1.381"/>
    </reaction>
</comment>
<dbReference type="EMBL" id="QENQ01000001">
    <property type="protein sequence ID" value="PVX28788.1"/>
    <property type="molecule type" value="Genomic_DNA"/>
</dbReference>
<dbReference type="PANTHER" id="PTHR43086">
    <property type="entry name" value="VERY-LONG-CHAIN 3-OXOOACYL-COA REDUCTASE"/>
    <property type="match status" value="1"/>
</dbReference>
<evidence type="ECO:0000256" key="7">
    <source>
        <dbReference type="ARBA" id="ARBA00044271"/>
    </source>
</evidence>
<evidence type="ECO:0000256" key="4">
    <source>
        <dbReference type="ARBA" id="ARBA00044050"/>
    </source>
</evidence>
<accession>A0A2U0SBN7</accession>
<evidence type="ECO:0000256" key="10">
    <source>
        <dbReference type="ARBA" id="ARBA00047274"/>
    </source>
</evidence>
<sequence>MNANSKGTAVITGASSGIGAIYADRLARRGYDLILVARNQERLQEVARKITDETGCSVNVVAADLGAPQDLRRVEAILRDNASITLLVNNAGFGSVTPLLGSDIDKMEAMIDLNVTALTRLTYAAVPGFVARGAGAVINISSIVAIGPEILNGVYGGSKAYVLAFSQSLHHELADKGVRVQAVLPGGTATEFWGIAGFGAYAESPKVMAATDMVDAALAGFDLGELVTIPPLQQDGRWEAHDAERRAIAADLAHAQPAPRYRAAALA</sequence>
<evidence type="ECO:0000256" key="6">
    <source>
        <dbReference type="ARBA" id="ARBA00044065"/>
    </source>
</evidence>
<dbReference type="SUPFAM" id="SSF51735">
    <property type="entry name" value="NAD(P)-binding Rossmann-fold domains"/>
    <property type="match status" value="1"/>
</dbReference>
<evidence type="ECO:0000256" key="1">
    <source>
        <dbReference type="ARBA" id="ARBA00006484"/>
    </source>
</evidence>
<dbReference type="PRINTS" id="PR00081">
    <property type="entry name" value="GDHRDH"/>
</dbReference>
<dbReference type="GO" id="GO:0035527">
    <property type="term" value="F:3-hydroxypropionate dehydrogenase (NADP+) activity"/>
    <property type="evidence" value="ECO:0007669"/>
    <property type="project" value="UniProtKB-EC"/>
</dbReference>
<comment type="similarity">
    <text evidence="1 11">Belongs to the short-chain dehydrogenases/reductases (SDR) family.</text>
</comment>
<dbReference type="RefSeq" id="WP_116468233.1">
    <property type="nucleotide sequence ID" value="NZ_QENQ01000001.1"/>
</dbReference>
<dbReference type="InterPro" id="IPR002347">
    <property type="entry name" value="SDR_fam"/>
</dbReference>
<protein>
    <recommendedName>
        <fullName evidence="6">NADP-dependent 3-hydroxy acid dehydrogenase YdfG</fullName>
        <ecNumber evidence="4">1.1.1.298</ecNumber>
        <ecNumber evidence="5">1.1.1.381</ecNumber>
    </recommendedName>
    <alternativeName>
        <fullName evidence="8">L-allo-threonine dehydrogenase</fullName>
    </alternativeName>
    <alternativeName>
        <fullName evidence="7">Malonic semialdehyde reductase</fullName>
    </alternativeName>
</protein>
<dbReference type="EC" id="1.1.1.381" evidence="5"/>
<proteinExistence type="inferred from homology"/>
<dbReference type="InterPro" id="IPR020904">
    <property type="entry name" value="Sc_DH/Rdtase_CS"/>
</dbReference>